<evidence type="ECO:0000313" key="1">
    <source>
        <dbReference type="EMBL" id="MBM9460758.1"/>
    </source>
</evidence>
<sequence length="220" mass="23977">MPSSVITTVADAAGRTLAAMTSGIAALRSADKPLHPEGEMRAGTLVRTGAVELTGASWLDDLGQDDVLVRVSHAIGLPGPVPDIEGLALRIPSAGDDDRYGDVLLATTGWNPLMRHVLVPAWSREQTFTTLLPYRTLTGPVVLGARPLGPDDFELSWARLGKDWQAFGALHLAERLPEQTEVSFDPVLHVPDGLEQYPWVERLRERSYATARRARREPMA</sequence>
<dbReference type="Proteomes" id="UP000663791">
    <property type="component" value="Unassembled WGS sequence"/>
</dbReference>
<gene>
    <name evidence="1" type="ORF">JK386_12665</name>
</gene>
<dbReference type="AlphaFoldDB" id="A0A938Y636"/>
<name>A0A938Y636_9ACTN</name>
<evidence type="ECO:0000313" key="2">
    <source>
        <dbReference type="Proteomes" id="UP000663791"/>
    </source>
</evidence>
<organism evidence="1 2">
    <name type="scientific">Nocardioides faecalis</name>
    <dbReference type="NCBI Taxonomy" id="2803858"/>
    <lineage>
        <taxon>Bacteria</taxon>
        <taxon>Bacillati</taxon>
        <taxon>Actinomycetota</taxon>
        <taxon>Actinomycetes</taxon>
        <taxon>Propionibacteriales</taxon>
        <taxon>Nocardioidaceae</taxon>
        <taxon>Nocardioides</taxon>
    </lineage>
</organism>
<reference evidence="1" key="1">
    <citation type="submission" date="2021-01" db="EMBL/GenBank/DDBJ databases">
        <title>Novel species in genus Nocardioides.</title>
        <authorList>
            <person name="Zhang G."/>
        </authorList>
    </citation>
    <scope>NUCLEOTIDE SEQUENCE</scope>
    <source>
        <strain evidence="1">Zg-536</strain>
    </source>
</reference>
<dbReference type="RefSeq" id="WP_205292056.1">
    <property type="nucleotide sequence ID" value="NZ_CP074406.1"/>
</dbReference>
<comment type="caution">
    <text evidence="1">The sequence shown here is derived from an EMBL/GenBank/DDBJ whole genome shotgun (WGS) entry which is preliminary data.</text>
</comment>
<dbReference type="EMBL" id="JAERTX010000010">
    <property type="protein sequence ID" value="MBM9460758.1"/>
    <property type="molecule type" value="Genomic_DNA"/>
</dbReference>
<evidence type="ECO:0008006" key="3">
    <source>
        <dbReference type="Google" id="ProtNLM"/>
    </source>
</evidence>
<keyword evidence="2" id="KW-1185">Reference proteome</keyword>
<accession>A0A938Y636</accession>
<protein>
    <recommendedName>
        <fullName evidence="3">Phosphodiesterase</fullName>
    </recommendedName>
</protein>
<proteinExistence type="predicted"/>